<comment type="caution">
    <text evidence="1">The sequence shown here is derived from an EMBL/GenBank/DDBJ whole genome shotgun (WGS) entry which is preliminary data.</text>
</comment>
<gene>
    <name evidence="1" type="ORF">AcdelDRAFT_4483</name>
</gene>
<dbReference type="Proteomes" id="UP000003856">
    <property type="component" value="Unassembled WGS sequence"/>
</dbReference>
<dbReference type="AlphaFoldDB" id="C5TC53"/>
<evidence type="ECO:0000313" key="2">
    <source>
        <dbReference type="Proteomes" id="UP000003856"/>
    </source>
</evidence>
<reference evidence="1 2" key="1">
    <citation type="submission" date="2009-05" db="EMBL/GenBank/DDBJ databases">
        <title>The draft genome of Acidovorax delafieldii 2AN.</title>
        <authorList>
            <consortium name="US DOE Joint Genome Institute (JGI-PGF)"/>
            <person name="Lucas S."/>
            <person name="Copeland A."/>
            <person name="Lapidus A."/>
            <person name="Glavina del Rio T."/>
            <person name="Tice H."/>
            <person name="Bruce D."/>
            <person name="Goodwin L."/>
            <person name="Pitluck S."/>
            <person name="Larimer F."/>
            <person name="Land M.L."/>
            <person name="Hauser L."/>
            <person name="Shelobolina E.S."/>
            <person name="Picardal F."/>
            <person name="Roden E."/>
            <person name="Emerson D."/>
        </authorList>
    </citation>
    <scope>NUCLEOTIDE SEQUENCE [LARGE SCALE GENOMIC DNA]</scope>
    <source>
        <strain evidence="1 2">2AN</strain>
    </source>
</reference>
<sequence>MLEALIDFTDPQDSAAPRLRCAFAAPRQVLAAHAPGEVG</sequence>
<feature type="non-terminal residue" evidence="1">
    <location>
        <position position="39"/>
    </location>
</feature>
<accession>C5TC53</accession>
<protein>
    <submittedName>
        <fullName evidence="1">Para-aminobenzoate synthase, subunit I</fullName>
    </submittedName>
</protein>
<organism evidence="1 2">
    <name type="scientific">Acidovorax delafieldii 2AN</name>
    <dbReference type="NCBI Taxonomy" id="573060"/>
    <lineage>
        <taxon>Bacteria</taxon>
        <taxon>Pseudomonadati</taxon>
        <taxon>Pseudomonadota</taxon>
        <taxon>Betaproteobacteria</taxon>
        <taxon>Burkholderiales</taxon>
        <taxon>Comamonadaceae</taxon>
        <taxon>Acidovorax</taxon>
    </lineage>
</organism>
<name>C5TC53_ACIDE</name>
<keyword evidence="2" id="KW-1185">Reference proteome</keyword>
<evidence type="ECO:0000313" key="1">
    <source>
        <dbReference type="EMBL" id="EER57946.1"/>
    </source>
</evidence>
<proteinExistence type="predicted"/>
<dbReference type="EMBL" id="ACQT01000406">
    <property type="protein sequence ID" value="EER57946.1"/>
    <property type="molecule type" value="Genomic_DNA"/>
</dbReference>